<comment type="caution">
    <text evidence="2">The sequence shown here is derived from an EMBL/GenBank/DDBJ whole genome shotgun (WGS) entry which is preliminary data.</text>
</comment>
<reference evidence="2" key="1">
    <citation type="submission" date="2020-06" db="EMBL/GenBank/DDBJ databases">
        <title>Draft genome of Bugula neritina, a colonial animal packing powerful symbionts and potential medicines.</title>
        <authorList>
            <person name="Rayko M."/>
        </authorList>
    </citation>
    <scope>NUCLEOTIDE SEQUENCE [LARGE SCALE GENOMIC DNA]</scope>
    <source>
        <strain evidence="2">Kwan_BN1</strain>
    </source>
</reference>
<feature type="signal peptide" evidence="1">
    <location>
        <begin position="1"/>
        <end position="25"/>
    </location>
</feature>
<dbReference type="Gene3D" id="2.60.40.10">
    <property type="entry name" value="Immunoglobulins"/>
    <property type="match status" value="1"/>
</dbReference>
<feature type="chain" id="PRO_5029577298" description="Ig-like domain-containing protein" evidence="1">
    <location>
        <begin position="26"/>
        <end position="117"/>
    </location>
</feature>
<name>A0A7J7J824_BUGNE</name>
<evidence type="ECO:0000256" key="1">
    <source>
        <dbReference type="SAM" id="SignalP"/>
    </source>
</evidence>
<dbReference type="SUPFAM" id="SSF48726">
    <property type="entry name" value="Immunoglobulin"/>
    <property type="match status" value="1"/>
</dbReference>
<dbReference type="EMBL" id="VXIV02002957">
    <property type="protein sequence ID" value="KAF6021816.1"/>
    <property type="molecule type" value="Genomic_DNA"/>
</dbReference>
<proteinExistence type="predicted"/>
<accession>A0A7J7J824</accession>
<dbReference type="AlphaFoldDB" id="A0A7J7J824"/>
<evidence type="ECO:0000313" key="2">
    <source>
        <dbReference type="EMBL" id="KAF6021816.1"/>
    </source>
</evidence>
<dbReference type="InterPro" id="IPR036179">
    <property type="entry name" value="Ig-like_dom_sf"/>
</dbReference>
<gene>
    <name evidence="2" type="ORF">EB796_019872</name>
</gene>
<evidence type="ECO:0000313" key="3">
    <source>
        <dbReference type="Proteomes" id="UP000593567"/>
    </source>
</evidence>
<keyword evidence="3" id="KW-1185">Reference proteome</keyword>
<organism evidence="2 3">
    <name type="scientific">Bugula neritina</name>
    <name type="common">Brown bryozoan</name>
    <name type="synonym">Sertularia neritina</name>
    <dbReference type="NCBI Taxonomy" id="10212"/>
    <lineage>
        <taxon>Eukaryota</taxon>
        <taxon>Metazoa</taxon>
        <taxon>Spiralia</taxon>
        <taxon>Lophotrochozoa</taxon>
        <taxon>Bryozoa</taxon>
        <taxon>Gymnolaemata</taxon>
        <taxon>Cheilostomatida</taxon>
        <taxon>Flustrina</taxon>
        <taxon>Buguloidea</taxon>
        <taxon>Bugulidae</taxon>
        <taxon>Bugula</taxon>
    </lineage>
</organism>
<protein>
    <recommendedName>
        <fullName evidence="4">Ig-like domain-containing protein</fullName>
    </recommendedName>
</protein>
<evidence type="ECO:0008006" key="4">
    <source>
        <dbReference type="Google" id="ProtNLM"/>
    </source>
</evidence>
<sequence>MSFTTKSFLLIILSSAIFNLETTEASLHLTAEVDQLNYNVGGSATFTCTINSDEFLGFGLEIEWYKQQDDEFVLVGRYQNTILSPFEDTKYAVSAPAPSPRTKTISFILQIKSLYFS</sequence>
<keyword evidence="1" id="KW-0732">Signal</keyword>
<dbReference type="InterPro" id="IPR013783">
    <property type="entry name" value="Ig-like_fold"/>
</dbReference>
<dbReference type="Proteomes" id="UP000593567">
    <property type="component" value="Unassembled WGS sequence"/>
</dbReference>